<accession>A0A0R3EAA1</accession>
<dbReference type="Proteomes" id="UP000051936">
    <property type="component" value="Unassembled WGS sequence"/>
</dbReference>
<evidence type="ECO:0000313" key="2">
    <source>
        <dbReference type="Proteomes" id="UP000051936"/>
    </source>
</evidence>
<proteinExistence type="predicted"/>
<gene>
    <name evidence="1" type="ORF">AOQ71_02000</name>
</gene>
<reference evidence="1 2" key="1">
    <citation type="submission" date="2015-09" db="EMBL/GenBank/DDBJ databases">
        <title>Draft Genome Sequence of Bradyrhizobium manausense Strain BR 3351T, a Novel Symbiotic Nitrogen-Fixing Alphaproteobacterium Isolated from Brazilian Amazon Rain Forest.</title>
        <authorList>
            <person name="De Araujo J.L."/>
            <person name="Zilli J.E."/>
        </authorList>
    </citation>
    <scope>NUCLEOTIDE SEQUENCE [LARGE SCALE GENOMIC DNA]</scope>
    <source>
        <strain evidence="1 2">BR3351</strain>
    </source>
</reference>
<dbReference type="AlphaFoldDB" id="A0A0R3EAA1"/>
<keyword evidence="2" id="KW-1185">Reference proteome</keyword>
<dbReference type="OrthoDB" id="8779602at2"/>
<dbReference type="RefSeq" id="WP_057741050.1">
    <property type="nucleotide sequence ID" value="NZ_LJYG01000012.1"/>
</dbReference>
<dbReference type="EMBL" id="LJYG01000012">
    <property type="protein sequence ID" value="KRQ17438.1"/>
    <property type="molecule type" value="Genomic_DNA"/>
</dbReference>
<sequence>MAIQIVMDHTGDSRHPFNADDAQELAKAKQRFYELTNIGFTAAVRTGPGQVSQIRSFDPNAEETVFFPRLVGG</sequence>
<comment type="caution">
    <text evidence="1">The sequence shown here is derived from an EMBL/GenBank/DDBJ whole genome shotgun (WGS) entry which is preliminary data.</text>
</comment>
<protein>
    <submittedName>
        <fullName evidence="1">Uncharacterized protein</fullName>
    </submittedName>
</protein>
<evidence type="ECO:0000313" key="1">
    <source>
        <dbReference type="EMBL" id="KRQ17438.1"/>
    </source>
</evidence>
<organism evidence="1 2">
    <name type="scientific">Bradyrhizobium manausense</name>
    <dbReference type="NCBI Taxonomy" id="989370"/>
    <lineage>
        <taxon>Bacteria</taxon>
        <taxon>Pseudomonadati</taxon>
        <taxon>Pseudomonadota</taxon>
        <taxon>Alphaproteobacteria</taxon>
        <taxon>Hyphomicrobiales</taxon>
        <taxon>Nitrobacteraceae</taxon>
        <taxon>Bradyrhizobium</taxon>
    </lineage>
</organism>
<name>A0A0R3EAA1_9BRAD</name>